<reference evidence="1" key="2">
    <citation type="submission" date="2023-06" db="EMBL/GenBank/DDBJ databases">
        <authorList>
            <person name="Ma L."/>
            <person name="Liu K.-W."/>
            <person name="Li Z."/>
            <person name="Hsiao Y.-Y."/>
            <person name="Qi Y."/>
            <person name="Fu T."/>
            <person name="Tang G."/>
            <person name="Zhang D."/>
            <person name="Sun W.-H."/>
            <person name="Liu D.-K."/>
            <person name="Li Y."/>
            <person name="Chen G.-Z."/>
            <person name="Liu X.-D."/>
            <person name="Liao X.-Y."/>
            <person name="Jiang Y.-T."/>
            <person name="Yu X."/>
            <person name="Hao Y."/>
            <person name="Huang J."/>
            <person name="Zhao X.-W."/>
            <person name="Ke S."/>
            <person name="Chen Y.-Y."/>
            <person name="Wu W.-L."/>
            <person name="Hsu J.-L."/>
            <person name="Lin Y.-F."/>
            <person name="Huang M.-D."/>
            <person name="Li C.-Y."/>
            <person name="Huang L."/>
            <person name="Wang Z.-W."/>
            <person name="Zhao X."/>
            <person name="Zhong W.-Y."/>
            <person name="Peng D.-H."/>
            <person name="Ahmad S."/>
            <person name="Lan S."/>
            <person name="Zhang J.-S."/>
            <person name="Tsai W.-C."/>
            <person name="Van De Peer Y."/>
            <person name="Liu Z.-J."/>
        </authorList>
    </citation>
    <scope>NUCLEOTIDE SEQUENCE</scope>
    <source>
        <strain evidence="1">CP</strain>
        <tissue evidence="1">Leaves</tissue>
    </source>
</reference>
<reference evidence="1" key="1">
    <citation type="journal article" date="2023" name="Nat. Commun.">
        <title>Diploid and tetraploid genomes of Acorus and the evolution of monocots.</title>
        <authorList>
            <person name="Ma L."/>
            <person name="Liu K.W."/>
            <person name="Li Z."/>
            <person name="Hsiao Y.Y."/>
            <person name="Qi Y."/>
            <person name="Fu T."/>
            <person name="Tang G.D."/>
            <person name="Zhang D."/>
            <person name="Sun W.H."/>
            <person name="Liu D.K."/>
            <person name="Li Y."/>
            <person name="Chen G.Z."/>
            <person name="Liu X.D."/>
            <person name="Liao X.Y."/>
            <person name="Jiang Y.T."/>
            <person name="Yu X."/>
            <person name="Hao Y."/>
            <person name="Huang J."/>
            <person name="Zhao X.W."/>
            <person name="Ke S."/>
            <person name="Chen Y.Y."/>
            <person name="Wu W.L."/>
            <person name="Hsu J.L."/>
            <person name="Lin Y.F."/>
            <person name="Huang M.D."/>
            <person name="Li C.Y."/>
            <person name="Huang L."/>
            <person name="Wang Z.W."/>
            <person name="Zhao X."/>
            <person name="Zhong W.Y."/>
            <person name="Peng D.H."/>
            <person name="Ahmad S."/>
            <person name="Lan S."/>
            <person name="Zhang J.S."/>
            <person name="Tsai W.C."/>
            <person name="Van de Peer Y."/>
            <person name="Liu Z.J."/>
        </authorList>
    </citation>
    <scope>NUCLEOTIDE SEQUENCE</scope>
    <source>
        <strain evidence="1">CP</strain>
    </source>
</reference>
<dbReference type="Proteomes" id="UP001180020">
    <property type="component" value="Unassembled WGS sequence"/>
</dbReference>
<name>A0AAV9E6I6_ACOCL</name>
<dbReference type="EMBL" id="JAUJYO010000009">
    <property type="protein sequence ID" value="KAK1309085.1"/>
    <property type="molecule type" value="Genomic_DNA"/>
</dbReference>
<sequence length="54" mass="5861">MRSCGKRSRAVDHGSIASDSRTRINVAPEGCIVGVPLVSHTQPCSMVSRWYGED</sequence>
<proteinExistence type="predicted"/>
<evidence type="ECO:0000313" key="2">
    <source>
        <dbReference type="Proteomes" id="UP001180020"/>
    </source>
</evidence>
<keyword evidence="2" id="KW-1185">Reference proteome</keyword>
<dbReference type="AlphaFoldDB" id="A0AAV9E6I6"/>
<comment type="caution">
    <text evidence="1">The sequence shown here is derived from an EMBL/GenBank/DDBJ whole genome shotgun (WGS) entry which is preliminary data.</text>
</comment>
<gene>
    <name evidence="1" type="ORF">QJS10_CPA09g01194</name>
</gene>
<protein>
    <submittedName>
        <fullName evidence="1">Uncharacterized protein</fullName>
    </submittedName>
</protein>
<accession>A0AAV9E6I6</accession>
<organism evidence="1 2">
    <name type="scientific">Acorus calamus</name>
    <name type="common">Sweet flag</name>
    <dbReference type="NCBI Taxonomy" id="4465"/>
    <lineage>
        <taxon>Eukaryota</taxon>
        <taxon>Viridiplantae</taxon>
        <taxon>Streptophyta</taxon>
        <taxon>Embryophyta</taxon>
        <taxon>Tracheophyta</taxon>
        <taxon>Spermatophyta</taxon>
        <taxon>Magnoliopsida</taxon>
        <taxon>Liliopsida</taxon>
        <taxon>Acoraceae</taxon>
        <taxon>Acorus</taxon>
    </lineage>
</organism>
<evidence type="ECO:0000313" key="1">
    <source>
        <dbReference type="EMBL" id="KAK1309085.1"/>
    </source>
</evidence>